<dbReference type="Proteomes" id="UP000070444">
    <property type="component" value="Unassembled WGS sequence"/>
</dbReference>
<proteinExistence type="predicted"/>
<evidence type="ECO:0000256" key="1">
    <source>
        <dbReference type="SAM" id="Coils"/>
    </source>
</evidence>
<dbReference type="AlphaFoldDB" id="A0A137P8K1"/>
<reference evidence="2 3" key="1">
    <citation type="journal article" date="2015" name="Genome Biol. Evol.">
        <title>Phylogenomic analyses indicate that early fungi evolved digesting cell walls of algal ancestors of land plants.</title>
        <authorList>
            <person name="Chang Y."/>
            <person name="Wang S."/>
            <person name="Sekimoto S."/>
            <person name="Aerts A.L."/>
            <person name="Choi C."/>
            <person name="Clum A."/>
            <person name="LaButti K.M."/>
            <person name="Lindquist E.A."/>
            <person name="Yee Ngan C."/>
            <person name="Ohm R.A."/>
            <person name="Salamov A.A."/>
            <person name="Grigoriev I.V."/>
            <person name="Spatafora J.W."/>
            <person name="Berbee M.L."/>
        </authorList>
    </citation>
    <scope>NUCLEOTIDE SEQUENCE [LARGE SCALE GENOMIC DNA]</scope>
    <source>
        <strain evidence="2 3">NRRL 28638</strain>
    </source>
</reference>
<accession>A0A137P8K1</accession>
<gene>
    <name evidence="2" type="ORF">CONCODRAFT_150744</name>
</gene>
<evidence type="ECO:0000313" key="3">
    <source>
        <dbReference type="Proteomes" id="UP000070444"/>
    </source>
</evidence>
<evidence type="ECO:0000313" key="2">
    <source>
        <dbReference type="EMBL" id="KXN71330.1"/>
    </source>
</evidence>
<dbReference type="EMBL" id="KQ964477">
    <property type="protein sequence ID" value="KXN71330.1"/>
    <property type="molecule type" value="Genomic_DNA"/>
</dbReference>
<sequence length="158" mass="17413">MGDSGIELKGILVNNYSVPEDLAVQLLEDSVSSNVITQLVNHLKAKHKEICVKGSASIISNIKNTSQSEISLKNESIIKLEAEASNLTKSIERLTSDKATLDSEKAQLTKELNAFKQNESLINEKAAKIAETETELKQTREQLVTQRELLAKAQCKSF</sequence>
<organism evidence="2 3">
    <name type="scientific">Conidiobolus coronatus (strain ATCC 28846 / CBS 209.66 / NRRL 28638)</name>
    <name type="common">Delacroixia coronata</name>
    <dbReference type="NCBI Taxonomy" id="796925"/>
    <lineage>
        <taxon>Eukaryota</taxon>
        <taxon>Fungi</taxon>
        <taxon>Fungi incertae sedis</taxon>
        <taxon>Zoopagomycota</taxon>
        <taxon>Entomophthoromycotina</taxon>
        <taxon>Entomophthoromycetes</taxon>
        <taxon>Entomophthorales</taxon>
        <taxon>Ancylistaceae</taxon>
        <taxon>Conidiobolus</taxon>
    </lineage>
</organism>
<keyword evidence="3" id="KW-1185">Reference proteome</keyword>
<protein>
    <submittedName>
        <fullName evidence="2">Uncharacterized protein</fullName>
    </submittedName>
</protein>
<keyword evidence="1" id="KW-0175">Coiled coil</keyword>
<feature type="coiled-coil region" evidence="1">
    <location>
        <begin position="77"/>
        <end position="156"/>
    </location>
</feature>
<name>A0A137P8K1_CONC2</name>